<evidence type="ECO:0000256" key="4">
    <source>
        <dbReference type="ARBA" id="ARBA00022777"/>
    </source>
</evidence>
<feature type="domain" description="Alpha-type protein kinase" evidence="5">
    <location>
        <begin position="239"/>
        <end position="451"/>
    </location>
</feature>
<evidence type="ECO:0000313" key="6">
    <source>
        <dbReference type="EMBL" id="GAB1224806.1"/>
    </source>
</evidence>
<evidence type="ECO:0000313" key="7">
    <source>
        <dbReference type="Proteomes" id="UP001628156"/>
    </source>
</evidence>
<proteinExistence type="inferred from homology"/>
<keyword evidence="3" id="KW-0808">Transferase</keyword>
<evidence type="ECO:0000256" key="2">
    <source>
        <dbReference type="ARBA" id="ARBA00022527"/>
    </source>
</evidence>
<evidence type="ECO:0000259" key="5">
    <source>
        <dbReference type="PROSITE" id="PS51158"/>
    </source>
</evidence>
<dbReference type="InterPro" id="IPR004166">
    <property type="entry name" value="a-kinase_dom"/>
</dbReference>
<dbReference type="EMBL" id="BAAFRS010000219">
    <property type="protein sequence ID" value="GAB1224806.1"/>
    <property type="molecule type" value="Genomic_DNA"/>
</dbReference>
<dbReference type="Proteomes" id="UP001628156">
    <property type="component" value="Unassembled WGS sequence"/>
</dbReference>
<comment type="similarity">
    <text evidence="1">Belongs to the protein kinase superfamily. Alpha-type protein kinase family. ALPK subfamily.</text>
</comment>
<keyword evidence="4" id="KW-0418">Kinase</keyword>
<keyword evidence="2" id="KW-0723">Serine/threonine-protein kinase</keyword>
<keyword evidence="7" id="KW-1185">Reference proteome</keyword>
<dbReference type="PROSITE" id="PS51158">
    <property type="entry name" value="ALPHA_KINASE"/>
    <property type="match status" value="1"/>
</dbReference>
<reference evidence="6 7" key="1">
    <citation type="journal article" date="2019" name="PLoS Negl. Trop. Dis.">
        <title>Whole genome sequencing of Entamoeba nuttalli reveals mammalian host-related molecular signatures and a novel octapeptide-repeat surface protein.</title>
        <authorList>
            <person name="Tanaka M."/>
            <person name="Makiuchi T."/>
            <person name="Komiyama T."/>
            <person name="Shiina T."/>
            <person name="Osaki K."/>
            <person name="Tachibana H."/>
        </authorList>
    </citation>
    <scope>NUCLEOTIDE SEQUENCE [LARGE SCALE GENOMIC DNA]</scope>
    <source>
        <strain evidence="6 7">P19-061405</strain>
    </source>
</reference>
<evidence type="ECO:0000256" key="3">
    <source>
        <dbReference type="ARBA" id="ARBA00022679"/>
    </source>
</evidence>
<evidence type="ECO:0000256" key="1">
    <source>
        <dbReference type="ARBA" id="ARBA00008651"/>
    </source>
</evidence>
<dbReference type="SUPFAM" id="SSF56112">
    <property type="entry name" value="Protein kinase-like (PK-like)"/>
    <property type="match status" value="1"/>
</dbReference>
<gene>
    <name evidence="6" type="ORF">ENUP19_0219G0024</name>
</gene>
<sequence length="471" mass="56277">MKSEQEIRRDELSFIQNRIETAKQMHGIIESKEIIQQKEISADVVILFDSIFEQQYVLLNQFNHPQTKICLVYCGNQMQITQFNPYEKALKALRCLSKRRHENSFISLGKVFIELLNIIKWNGIQKHIILVLNKQHSIENELPMSCCSYINTKLKDVSISIQLTLPSLYEQVIQLQQKCFKNSKLILQHDILYPKKPTSNKEESISGYIIEVPKEYWEEAHFDNTSSPIFYTVHRVNVKRKIECSRWSEDQRLAEYDCFFDGLEGKLMKEMNEERRELAIYFEEILQRSWACYMGDKFNKQVSNEDNTKTIKILPRRLFIQSDTNELFKNDNWNYPKEEIIKRLQGKEIFYIEHKAKGKKIFKGNSCKESLTLECFMHWNYYESKENGIVIIDKGRYHSKSNQYEIEECHIVHNNLLKFFFIECSIKERTFTFFSQHHCNIHCKRMKLIRNKDQPLTENEMFETVMNLNQK</sequence>
<accession>A0ABQ0DPM5</accession>
<comment type="caution">
    <text evidence="6">The sequence shown here is derived from an EMBL/GenBank/DDBJ whole genome shotgun (WGS) entry which is preliminary data.</text>
</comment>
<dbReference type="Gene3D" id="3.20.200.10">
    <property type="entry name" value="MHCK/EF2 kinase"/>
    <property type="match status" value="1"/>
</dbReference>
<protein>
    <recommendedName>
        <fullName evidence="5">Alpha-type protein kinase domain-containing protein</fullName>
    </recommendedName>
</protein>
<name>A0ABQ0DPM5_9EUKA</name>
<organism evidence="6 7">
    <name type="scientific">Entamoeba nuttalli</name>
    <dbReference type="NCBI Taxonomy" id="412467"/>
    <lineage>
        <taxon>Eukaryota</taxon>
        <taxon>Amoebozoa</taxon>
        <taxon>Evosea</taxon>
        <taxon>Archamoebae</taxon>
        <taxon>Mastigamoebida</taxon>
        <taxon>Entamoebidae</taxon>
        <taxon>Entamoeba</taxon>
    </lineage>
</organism>
<dbReference type="InterPro" id="IPR011009">
    <property type="entry name" value="Kinase-like_dom_sf"/>
</dbReference>